<dbReference type="EMBL" id="AGYG01000019">
    <property type="protein sequence ID" value="ENZ38147.1"/>
    <property type="molecule type" value="Genomic_DNA"/>
</dbReference>
<evidence type="ECO:0000313" key="1">
    <source>
        <dbReference type="EMBL" id="ENZ38147.1"/>
    </source>
</evidence>
<evidence type="ECO:0000313" key="2">
    <source>
        <dbReference type="Proteomes" id="UP000013041"/>
    </source>
</evidence>
<reference evidence="1 2" key="1">
    <citation type="submission" date="2013-01" db="EMBL/GenBank/DDBJ databases">
        <title>The Genome Sequence of Clostridium bolteae 90B8.</title>
        <authorList>
            <consortium name="The Broad Institute Genome Sequencing Platform"/>
            <person name="Earl A."/>
            <person name="Ward D."/>
            <person name="Feldgarden M."/>
            <person name="Gevers D."/>
            <person name="Courvalin P."/>
            <person name="Lambert T."/>
            <person name="Walker B."/>
            <person name="Young S.K."/>
            <person name="Zeng Q."/>
            <person name="Gargeya S."/>
            <person name="Fitzgerald M."/>
            <person name="Haas B."/>
            <person name="Abouelleil A."/>
            <person name="Alvarado L."/>
            <person name="Arachchi H.M."/>
            <person name="Berlin A.M."/>
            <person name="Chapman S.B."/>
            <person name="Dewar J."/>
            <person name="Goldberg J."/>
            <person name="Griggs A."/>
            <person name="Gujja S."/>
            <person name="Hansen M."/>
            <person name="Howarth C."/>
            <person name="Imamovic A."/>
            <person name="Larimer J."/>
            <person name="McCowan C."/>
            <person name="Murphy C."/>
            <person name="Neiman D."/>
            <person name="Pearson M."/>
            <person name="Priest M."/>
            <person name="Roberts A."/>
            <person name="Saif S."/>
            <person name="Shea T."/>
            <person name="Sisk P."/>
            <person name="Sykes S."/>
            <person name="Wortman J."/>
            <person name="Nusbaum C."/>
            <person name="Birren B."/>
        </authorList>
    </citation>
    <scope>NUCLEOTIDE SEQUENCE [LARGE SCALE GENOMIC DNA]</scope>
    <source>
        <strain evidence="1 2">90B8</strain>
    </source>
</reference>
<dbReference type="Proteomes" id="UP000013041">
    <property type="component" value="Unassembled WGS sequence"/>
</dbReference>
<name>R0B1M0_9FIRM</name>
<sequence length="87" mass="10224">MLTKEQENILRFLLSLPRDTNNRITVSRKNYNLDYSLKRINRQSDISNKLIVVMTAEIRVSVAMTVCTTHPYLYIQSRNLSIFISFL</sequence>
<protein>
    <submittedName>
        <fullName evidence="1">Uncharacterized protein</fullName>
    </submittedName>
</protein>
<proteinExistence type="predicted"/>
<organism evidence="1 2">
    <name type="scientific">Enterocloster bolteae 90B8</name>
    <dbReference type="NCBI Taxonomy" id="997897"/>
    <lineage>
        <taxon>Bacteria</taxon>
        <taxon>Bacillati</taxon>
        <taxon>Bacillota</taxon>
        <taxon>Clostridia</taxon>
        <taxon>Lachnospirales</taxon>
        <taxon>Lachnospiraceae</taxon>
        <taxon>Enterocloster</taxon>
    </lineage>
</organism>
<dbReference type="HOGENOM" id="CLU_2477828_0_0_9"/>
<gene>
    <name evidence="1" type="ORF">HMPREF1097_02733</name>
</gene>
<comment type="caution">
    <text evidence="1">The sequence shown here is derived from an EMBL/GenBank/DDBJ whole genome shotgun (WGS) entry which is preliminary data.</text>
</comment>
<dbReference type="AlphaFoldDB" id="R0B1M0"/>
<accession>R0B1M0</accession>